<dbReference type="PROSITE" id="PS50011">
    <property type="entry name" value="PROTEIN_KINASE_DOM"/>
    <property type="match status" value="1"/>
</dbReference>
<dbReference type="GO" id="GO:0005634">
    <property type="term" value="C:nucleus"/>
    <property type="evidence" value="ECO:0007669"/>
    <property type="project" value="TreeGrafter"/>
</dbReference>
<keyword evidence="5" id="KW-0067">ATP-binding</keyword>
<dbReference type="GO" id="GO:0005829">
    <property type="term" value="C:cytosol"/>
    <property type="evidence" value="ECO:0007669"/>
    <property type="project" value="TreeGrafter"/>
</dbReference>
<dbReference type="GO" id="GO:0005524">
    <property type="term" value="F:ATP binding"/>
    <property type="evidence" value="ECO:0007669"/>
    <property type="project" value="UniProtKB-KW"/>
</dbReference>
<dbReference type="InterPro" id="IPR050339">
    <property type="entry name" value="CC_SR_Kinase"/>
</dbReference>
<evidence type="ECO:0000256" key="4">
    <source>
        <dbReference type="ARBA" id="ARBA00022777"/>
    </source>
</evidence>
<evidence type="ECO:0000259" key="6">
    <source>
        <dbReference type="PROSITE" id="PS50011"/>
    </source>
</evidence>
<dbReference type="Pfam" id="PF00498">
    <property type="entry name" value="FHA"/>
    <property type="match status" value="1"/>
</dbReference>
<dbReference type="PANTHER" id="PTHR11042">
    <property type="entry name" value="EUKARYOTIC TRANSLATION INITIATION FACTOR 2-ALPHA KINASE EIF2-ALPHA KINASE -RELATED"/>
    <property type="match status" value="1"/>
</dbReference>
<dbReference type="EMBL" id="SRPW01000088">
    <property type="protein sequence ID" value="KAG6017923.1"/>
    <property type="molecule type" value="Genomic_DNA"/>
</dbReference>
<dbReference type="InterPro" id="IPR000253">
    <property type="entry name" value="FHA_dom"/>
</dbReference>
<keyword evidence="2" id="KW-0808">Transferase</keyword>
<dbReference type="AlphaFoldDB" id="A0A9P7SZX4"/>
<dbReference type="InterPro" id="IPR000719">
    <property type="entry name" value="Prot_kinase_dom"/>
</dbReference>
<dbReference type="GO" id="GO:0004694">
    <property type="term" value="F:eukaryotic translation initiation factor 2alpha kinase activity"/>
    <property type="evidence" value="ECO:0007669"/>
    <property type="project" value="TreeGrafter"/>
</dbReference>
<evidence type="ECO:0000256" key="1">
    <source>
        <dbReference type="ARBA" id="ARBA00005575"/>
    </source>
</evidence>
<accession>A0A9P7SZX4</accession>
<proteinExistence type="inferred from homology"/>
<gene>
    <name evidence="7" type="ORF">E4U43_008313</name>
</gene>
<evidence type="ECO:0000256" key="3">
    <source>
        <dbReference type="ARBA" id="ARBA00022741"/>
    </source>
</evidence>
<keyword evidence="3" id="KW-0547">Nucleotide-binding</keyword>
<dbReference type="Gene3D" id="3.30.200.20">
    <property type="entry name" value="Phosphorylase Kinase, domain 1"/>
    <property type="match status" value="1"/>
</dbReference>
<evidence type="ECO:0000256" key="5">
    <source>
        <dbReference type="ARBA" id="ARBA00022840"/>
    </source>
</evidence>
<dbReference type="SUPFAM" id="SSF49879">
    <property type="entry name" value="SMAD/FHA domain"/>
    <property type="match status" value="1"/>
</dbReference>
<dbReference type="Gene3D" id="2.60.200.20">
    <property type="match status" value="1"/>
</dbReference>
<dbReference type="Gene3D" id="1.10.510.10">
    <property type="entry name" value="Transferase(Phosphotransferase) domain 1"/>
    <property type="match status" value="1"/>
</dbReference>
<keyword evidence="4" id="KW-0418">Kinase</keyword>
<sequence length="375" mass="42446">MDDENIIARIYPAATTGSKNFAYRAIKSSRDYVAPSRRDDDEFSETESQDLDIVDDIPFIDIRFDNPPASKLGITFGCSPKCHIQFPQMGRFSNYHFAVTFDDQGRLIVIDPGSTLGTQVTYDSQESGFRSDFRWIITGDECVEKMDIIVHAHPHLMTFRIVPFEHEGLSRSYLDKIKTFKQGTATGEDLIEDMDLNVPLTEAASASHRLAQGPFYLKKVVGSGGFGVVIRCFNVSDGCRHALKELSEEKIRICSIDPVERSRMFKIWRREVEVMERLSHLKLEFMPHGCLTFLTDLKVTETKQVAIQSLSALVYLHAQGLAHRDISTNNILVKTRHPLHIVLADFGLSKDAMELITKCGTERFSAPEIFDPDYN</sequence>
<dbReference type="SUPFAM" id="SSF56112">
    <property type="entry name" value="Protein kinase-like (PK-like)"/>
    <property type="match status" value="1"/>
</dbReference>
<evidence type="ECO:0000313" key="7">
    <source>
        <dbReference type="EMBL" id="KAG6017923.1"/>
    </source>
</evidence>
<reference evidence="7" key="1">
    <citation type="journal article" date="2020" name="bioRxiv">
        <title>Whole genome comparisons of ergot fungi reveals the divergence and evolution of species within the genus Claviceps are the result of varying mechanisms driving genome evolution and host range expansion.</title>
        <authorList>
            <person name="Wyka S.A."/>
            <person name="Mondo S.J."/>
            <person name="Liu M."/>
            <person name="Dettman J."/>
            <person name="Nalam V."/>
            <person name="Broders K.D."/>
        </authorList>
    </citation>
    <scope>NUCLEOTIDE SEQUENCE</scope>
    <source>
        <strain evidence="7">CCC 602</strain>
    </source>
</reference>
<dbReference type="InterPro" id="IPR011009">
    <property type="entry name" value="Kinase-like_dom_sf"/>
</dbReference>
<evidence type="ECO:0000313" key="8">
    <source>
        <dbReference type="Proteomes" id="UP000748025"/>
    </source>
</evidence>
<comment type="caution">
    <text evidence="7">The sequence shown here is derived from an EMBL/GenBank/DDBJ whole genome shotgun (WGS) entry which is preliminary data.</text>
</comment>
<dbReference type="InterPro" id="IPR008984">
    <property type="entry name" value="SMAD_FHA_dom_sf"/>
</dbReference>
<protein>
    <recommendedName>
        <fullName evidence="6">Protein kinase domain-containing protein</fullName>
    </recommendedName>
</protein>
<comment type="similarity">
    <text evidence="1">Belongs to the protein kinase superfamily. CAMK Ser/Thr protein kinase family. CHEK2 subfamily.</text>
</comment>
<organism evidence="7 8">
    <name type="scientific">Claviceps pusilla</name>
    <dbReference type="NCBI Taxonomy" id="123648"/>
    <lineage>
        <taxon>Eukaryota</taxon>
        <taxon>Fungi</taxon>
        <taxon>Dikarya</taxon>
        <taxon>Ascomycota</taxon>
        <taxon>Pezizomycotina</taxon>
        <taxon>Sordariomycetes</taxon>
        <taxon>Hypocreomycetidae</taxon>
        <taxon>Hypocreales</taxon>
        <taxon>Clavicipitaceae</taxon>
        <taxon>Claviceps</taxon>
    </lineage>
</organism>
<keyword evidence="8" id="KW-1185">Reference proteome</keyword>
<dbReference type="OrthoDB" id="4961348at2759"/>
<feature type="domain" description="Protein kinase" evidence="6">
    <location>
        <begin position="215"/>
        <end position="375"/>
    </location>
</feature>
<evidence type="ECO:0000256" key="2">
    <source>
        <dbReference type="ARBA" id="ARBA00022679"/>
    </source>
</evidence>
<dbReference type="Pfam" id="PF00069">
    <property type="entry name" value="Pkinase"/>
    <property type="match status" value="1"/>
</dbReference>
<dbReference type="Proteomes" id="UP000748025">
    <property type="component" value="Unassembled WGS sequence"/>
</dbReference>
<dbReference type="PANTHER" id="PTHR11042:SF136">
    <property type="entry name" value="EIF-2-ALPHA KINASE GCN2"/>
    <property type="match status" value="1"/>
</dbReference>
<name>A0A9P7SZX4_9HYPO</name>